<comment type="similarity">
    <text evidence="1 8">Belongs to the HisA/HisF family.</text>
</comment>
<evidence type="ECO:0000256" key="7">
    <source>
        <dbReference type="ARBA" id="ARBA00032401"/>
    </source>
</evidence>
<comment type="caution">
    <text evidence="9">The sequence shown here is derived from an EMBL/GenBank/DDBJ whole genome shotgun (WGS) entry which is preliminary data.</text>
</comment>
<dbReference type="AlphaFoldDB" id="W6TTN5"/>
<dbReference type="InterPro" id="IPR050064">
    <property type="entry name" value="IGPS_HisA/HisF"/>
</dbReference>
<dbReference type="Proteomes" id="UP000019112">
    <property type="component" value="Unassembled WGS sequence"/>
</dbReference>
<name>W6TTN5_HOLOB</name>
<evidence type="ECO:0000256" key="6">
    <source>
        <dbReference type="ARBA" id="ARBA00031409"/>
    </source>
</evidence>
<proteinExistence type="inferred from homology"/>
<evidence type="ECO:0000256" key="5">
    <source>
        <dbReference type="ARBA" id="ARBA00029440"/>
    </source>
</evidence>
<evidence type="ECO:0000256" key="3">
    <source>
        <dbReference type="ARBA" id="ARBA00022605"/>
    </source>
</evidence>
<dbReference type="PANTHER" id="PTHR21235">
    <property type="entry name" value="IMIDAZOLE GLYCEROL PHOSPHATE SYNTHASE SUBUNIT HISF/H IGP SYNTHASE SUBUNIT HISF/H"/>
    <property type="match status" value="1"/>
</dbReference>
<evidence type="ECO:0000313" key="9">
    <source>
        <dbReference type="EMBL" id="ETZ07152.1"/>
    </source>
</evidence>
<evidence type="ECO:0000256" key="2">
    <source>
        <dbReference type="ARBA" id="ARBA00016318"/>
    </source>
</evidence>
<evidence type="ECO:0000313" key="10">
    <source>
        <dbReference type="Proteomes" id="UP000019112"/>
    </source>
</evidence>
<comment type="pathway">
    <text evidence="5">Amino-acid biosynthesis.</text>
</comment>
<accession>W6TTN5</accession>
<dbReference type="STRING" id="1399147.P618_200695"/>
<dbReference type="InterPro" id="IPR006062">
    <property type="entry name" value="His_biosynth"/>
</dbReference>
<dbReference type="Pfam" id="PF00977">
    <property type="entry name" value="His_biosynth"/>
    <property type="match status" value="1"/>
</dbReference>
<evidence type="ECO:0000256" key="1">
    <source>
        <dbReference type="ARBA" id="ARBA00009667"/>
    </source>
</evidence>
<keyword evidence="10" id="KW-1185">Reference proteome</keyword>
<evidence type="ECO:0000256" key="8">
    <source>
        <dbReference type="RuleBase" id="RU003657"/>
    </source>
</evidence>
<dbReference type="InterPro" id="IPR011060">
    <property type="entry name" value="RibuloseP-bd_barrel"/>
</dbReference>
<dbReference type="SUPFAM" id="SSF51366">
    <property type="entry name" value="Ribulose-phoshate binding barrel"/>
    <property type="match status" value="1"/>
</dbReference>
<dbReference type="eggNOG" id="COG0107">
    <property type="taxonomic scope" value="Bacteria"/>
</dbReference>
<reference evidence="9 10" key="1">
    <citation type="journal article" date="2014" name="FEMS Microbiol. Lett.">
        <title>Draft genome sequences of three Holospora species (Holospora obtusa, Holospora undulata, and Holospora elegans), endonuclear symbiotic bacteria of the ciliate Paramecium caudatum.</title>
        <authorList>
            <person name="Dohra H."/>
            <person name="Tanaka K."/>
            <person name="Suzuki T."/>
            <person name="Fujishima M."/>
            <person name="Suzuki H."/>
        </authorList>
    </citation>
    <scope>NUCLEOTIDE SEQUENCE [LARGE SCALE GENOMIC DNA]</scope>
    <source>
        <strain evidence="9 10">F1</strain>
    </source>
</reference>
<dbReference type="PANTHER" id="PTHR21235:SF2">
    <property type="entry name" value="IMIDAZOLE GLYCEROL PHOSPHATE SYNTHASE HISHF"/>
    <property type="match status" value="1"/>
</dbReference>
<keyword evidence="4 8" id="KW-0368">Histidine biosynthesis</keyword>
<dbReference type="EMBL" id="AWTR02000062">
    <property type="protein sequence ID" value="ETZ07152.1"/>
    <property type="molecule type" value="Genomic_DNA"/>
</dbReference>
<evidence type="ECO:0000256" key="4">
    <source>
        <dbReference type="ARBA" id="ARBA00023102"/>
    </source>
</evidence>
<dbReference type="GO" id="GO:0000107">
    <property type="term" value="F:imidazoleglycerol-phosphate synthase activity"/>
    <property type="evidence" value="ECO:0007669"/>
    <property type="project" value="TreeGrafter"/>
</dbReference>
<gene>
    <name evidence="9" type="ORF">P618_200695</name>
</gene>
<dbReference type="Gene3D" id="3.20.20.70">
    <property type="entry name" value="Aldolase class I"/>
    <property type="match status" value="1"/>
</dbReference>
<organism evidence="9 10">
    <name type="scientific">Holospora obtusa F1</name>
    <dbReference type="NCBI Taxonomy" id="1399147"/>
    <lineage>
        <taxon>Bacteria</taxon>
        <taxon>Pseudomonadati</taxon>
        <taxon>Pseudomonadota</taxon>
        <taxon>Alphaproteobacteria</taxon>
        <taxon>Holosporales</taxon>
        <taxon>Holosporaceae</taxon>
        <taxon>Holospora</taxon>
    </lineage>
</organism>
<keyword evidence="3 8" id="KW-0028">Amino-acid biosynthesis</keyword>
<dbReference type="GO" id="GO:0000105">
    <property type="term" value="P:L-histidine biosynthetic process"/>
    <property type="evidence" value="ECO:0007669"/>
    <property type="project" value="UniProtKB-KW"/>
</dbReference>
<dbReference type="InterPro" id="IPR013785">
    <property type="entry name" value="Aldolase_TIM"/>
</dbReference>
<protein>
    <recommendedName>
        <fullName evidence="2">Imidazole glycerol phosphate synthase subunit HisF</fullName>
    </recommendedName>
    <alternativeName>
        <fullName evidence="6">IGP synthase subunit HisF</fullName>
    </alternativeName>
    <alternativeName>
        <fullName evidence="7">ImGP synthase subunit HisF</fullName>
    </alternativeName>
</protein>
<sequence>MINKNRIIPILLLDNGEVYKTLQFTNPQYIGDPINTINIFNEKKVDELIVLDISKETKSKGPNFEILADIASEAFFPIAYGGGIQSLEQAKRIMGLGFDKLSFCSAVYNNPLLVENCVKTFGAQSVVGCLDFRMGPSGDINIYINNGNEKINWSVEKYMSAIEQLHVGELVINNIDKDGTFSGYNFDLLRKIKAKIKIPMIASGGAKSYGDISSLFSIVDISAAAGALFVYYGRYNAVLISYPSKEEKLEILNGK</sequence>
<dbReference type="RefSeq" id="WP_021827592.1">
    <property type="nucleotide sequence ID" value="NZ_AWTR02000062.1"/>
</dbReference>